<dbReference type="OrthoDB" id="18781at2759"/>
<dbReference type="Pfam" id="PF00270">
    <property type="entry name" value="DEAD"/>
    <property type="match status" value="1"/>
</dbReference>
<dbReference type="STRING" id="543379.A0A232FDI6"/>
<dbReference type="NCBIfam" id="TIGR00614">
    <property type="entry name" value="recQ_fam"/>
    <property type="match status" value="1"/>
</dbReference>
<dbReference type="GO" id="GO:0003677">
    <property type="term" value="F:DNA binding"/>
    <property type="evidence" value="ECO:0007669"/>
    <property type="project" value="UniProtKB-KW"/>
</dbReference>
<dbReference type="GO" id="GO:0016787">
    <property type="term" value="F:hydrolase activity"/>
    <property type="evidence" value="ECO:0007669"/>
    <property type="project" value="UniProtKB-KW"/>
</dbReference>
<dbReference type="EMBL" id="NNAY01000422">
    <property type="protein sequence ID" value="OXU28509.1"/>
    <property type="molecule type" value="Genomic_DNA"/>
</dbReference>
<dbReference type="GO" id="GO:0009378">
    <property type="term" value="F:four-way junction helicase activity"/>
    <property type="evidence" value="ECO:0007669"/>
    <property type="project" value="TreeGrafter"/>
</dbReference>
<comment type="caution">
    <text evidence="16">The sequence shown here is derived from an EMBL/GenBank/DDBJ whole genome shotgun (WGS) entry which is preliminary data.</text>
</comment>
<evidence type="ECO:0000256" key="9">
    <source>
        <dbReference type="ARBA" id="ARBA00023242"/>
    </source>
</evidence>
<evidence type="ECO:0000256" key="6">
    <source>
        <dbReference type="ARBA" id="ARBA00022840"/>
    </source>
</evidence>
<reference evidence="16 17" key="1">
    <citation type="journal article" date="2017" name="Curr. Biol.">
        <title>The Evolution of Venom by Co-option of Single-Copy Genes.</title>
        <authorList>
            <person name="Martinson E.O."/>
            <person name="Mrinalini"/>
            <person name="Kelkar Y.D."/>
            <person name="Chang C.H."/>
            <person name="Werren J.H."/>
        </authorList>
    </citation>
    <scope>NUCLEOTIDE SEQUENCE [LARGE SCALE GENOMIC DNA]</scope>
    <source>
        <strain evidence="16 17">Alberta</strain>
        <tissue evidence="16">Whole body</tissue>
    </source>
</reference>
<dbReference type="PANTHER" id="PTHR13710:SF108">
    <property type="entry name" value="ATP-DEPENDENT DNA HELICASE Q4"/>
    <property type="match status" value="1"/>
</dbReference>
<dbReference type="Gene3D" id="3.40.50.300">
    <property type="entry name" value="P-loop containing nucleotide triphosphate hydrolases"/>
    <property type="match status" value="2"/>
</dbReference>
<dbReference type="EC" id="5.6.2.4" evidence="11"/>
<comment type="catalytic activity">
    <reaction evidence="10">
        <text>Couples ATP hydrolysis with the unwinding of duplex DNA by translocating in the 3'-5' direction.</text>
        <dbReference type="EC" id="5.6.2.4"/>
    </reaction>
</comment>
<dbReference type="InterPro" id="IPR027417">
    <property type="entry name" value="P-loop_NTPase"/>
</dbReference>
<keyword evidence="8" id="KW-0413">Isomerase</keyword>
<evidence type="ECO:0000256" key="5">
    <source>
        <dbReference type="ARBA" id="ARBA00022806"/>
    </source>
</evidence>
<feature type="signal peptide" evidence="13">
    <location>
        <begin position="1"/>
        <end position="22"/>
    </location>
</feature>
<keyword evidence="3" id="KW-0547">Nucleotide-binding</keyword>
<evidence type="ECO:0000256" key="1">
    <source>
        <dbReference type="ARBA" id="ARBA00004123"/>
    </source>
</evidence>
<dbReference type="PROSITE" id="PS51194">
    <property type="entry name" value="HELICASE_CTER"/>
    <property type="match status" value="1"/>
</dbReference>
<dbReference type="GO" id="GO:0005737">
    <property type="term" value="C:cytoplasm"/>
    <property type="evidence" value="ECO:0007669"/>
    <property type="project" value="TreeGrafter"/>
</dbReference>
<dbReference type="CDD" id="cd18018">
    <property type="entry name" value="DEXHc_RecQ4-like"/>
    <property type="match status" value="1"/>
</dbReference>
<dbReference type="GO" id="GO:0043138">
    <property type="term" value="F:3'-5' DNA helicase activity"/>
    <property type="evidence" value="ECO:0007669"/>
    <property type="project" value="UniProtKB-EC"/>
</dbReference>
<keyword evidence="5" id="KW-0347">Helicase</keyword>
<evidence type="ECO:0000256" key="2">
    <source>
        <dbReference type="ARBA" id="ARBA00005446"/>
    </source>
</evidence>
<protein>
    <recommendedName>
        <fullName evidence="11">DNA 3'-5' helicase</fullName>
        <ecNumber evidence="11">5.6.2.4</ecNumber>
    </recommendedName>
</protein>
<keyword evidence="13" id="KW-0732">Signal</keyword>
<sequence length="827" mass="92961">MRTNALTFTRVLSTSLWGLASATRERVRAFSAVACGNRSDAPSEVLTALAKFGHKQFRDGQEISIMRTLSGLPTLVTLTTGSGKSLCYQLPAYLYAQRSKCITLVISPLVSLMDDQISEMPDFLPAACLHTNQSPMLHASILNDLKAGKITILLVSPEALGACDTSKSYVTIFRDLPPIAFACIDEAHCISQWSHNFRPSYLMLCKILREHLNVKNILALTATASKYTVSSIIDLLQIKDEKTGVISDKPLPSNLNLTISHDKKKEDALISLLQSERFIQYNSIIIYCTRREECSRIAGLLRICLKDQNFKLNHSKRNEKNKSAIAEAYHAGLSAYRRKSVYTAFMKSKIRIIVATVAFGMGINKPDIRSVIHYNMPSNFESYVQEIGRAGRDGSPAHCHLFLNAQEAGSSAVPRPSSNSLMLQVHGLCPMTTCSKTSANKTFVAKEFIAFKCVNPFDINTGHSKSLRKISKEFQNENSDECELRRHINADGIDRRTIRRLLKKIFIPCNCKNLSKADTKSRCQGHEVAFSVEDTVTSLDIKQETVATLLCYLELYFQCFVKLLPTTYINARIHSYDGLKDLISTVVYSPSLAMAIALLTEKGIYQDSLSTIEFPVIHISSLIGLDSGLLKNQLKRLEWKKVNGEWKRSTISVNFDTLGFRVKASGDLTAQELDKILDSLTQRSALQVTHRLKQLENISSTLRKYSNSSIKDCLKLTCENYEKSEKLKDAIRTYFESDTLGVLCDSVQLTTNKLDEEEQVTNDIRNLISSYKDINFTGRSIARIFHGIQSPNYPALIWSRSRFWRIHINKDFNIISQLATKEILKMK</sequence>
<dbReference type="SMART" id="SM00490">
    <property type="entry name" value="HELICc"/>
    <property type="match status" value="1"/>
</dbReference>
<feature type="domain" description="Helicase ATP-binding" evidence="14">
    <location>
        <begin position="65"/>
        <end position="242"/>
    </location>
</feature>
<dbReference type="GO" id="GO:0005524">
    <property type="term" value="F:ATP binding"/>
    <property type="evidence" value="ECO:0007669"/>
    <property type="project" value="UniProtKB-KW"/>
</dbReference>
<dbReference type="FunFam" id="3.40.50.300:FF:000772">
    <property type="entry name" value="ATP-dependent DNA helicase Q4"/>
    <property type="match status" value="1"/>
</dbReference>
<keyword evidence="9" id="KW-0539">Nucleus</keyword>
<dbReference type="GO" id="GO:0005634">
    <property type="term" value="C:nucleus"/>
    <property type="evidence" value="ECO:0007669"/>
    <property type="project" value="UniProtKB-SubCell"/>
</dbReference>
<organism evidence="16 17">
    <name type="scientific">Trichomalopsis sarcophagae</name>
    <dbReference type="NCBI Taxonomy" id="543379"/>
    <lineage>
        <taxon>Eukaryota</taxon>
        <taxon>Metazoa</taxon>
        <taxon>Ecdysozoa</taxon>
        <taxon>Arthropoda</taxon>
        <taxon>Hexapoda</taxon>
        <taxon>Insecta</taxon>
        <taxon>Pterygota</taxon>
        <taxon>Neoptera</taxon>
        <taxon>Endopterygota</taxon>
        <taxon>Hymenoptera</taxon>
        <taxon>Apocrita</taxon>
        <taxon>Proctotrupomorpha</taxon>
        <taxon>Chalcidoidea</taxon>
        <taxon>Pteromalidae</taxon>
        <taxon>Pteromalinae</taxon>
        <taxon>Trichomalopsis</taxon>
    </lineage>
</organism>
<keyword evidence="7" id="KW-0238">DNA-binding</keyword>
<name>A0A232FDI6_9HYME</name>
<keyword evidence="17" id="KW-1185">Reference proteome</keyword>
<dbReference type="InterPro" id="IPR001650">
    <property type="entry name" value="Helicase_C-like"/>
</dbReference>
<evidence type="ECO:0000256" key="12">
    <source>
        <dbReference type="ARBA" id="ARBA00049360"/>
    </source>
</evidence>
<dbReference type="InterPro" id="IPR014001">
    <property type="entry name" value="Helicase_ATP-bd"/>
</dbReference>
<evidence type="ECO:0000259" key="15">
    <source>
        <dbReference type="PROSITE" id="PS51194"/>
    </source>
</evidence>
<comment type="similarity">
    <text evidence="2">Belongs to the helicase family. RecQ subfamily.</text>
</comment>
<feature type="domain" description="Helicase C-terminal" evidence="15">
    <location>
        <begin position="265"/>
        <end position="436"/>
    </location>
</feature>
<comment type="subcellular location">
    <subcellularLocation>
        <location evidence="1">Nucleus</location>
    </subcellularLocation>
</comment>
<dbReference type="AlphaFoldDB" id="A0A232FDI6"/>
<dbReference type="InterPro" id="IPR004589">
    <property type="entry name" value="DNA_helicase_ATP-dep_RecQ"/>
</dbReference>
<keyword evidence="6" id="KW-0067">ATP-binding</keyword>
<evidence type="ECO:0000256" key="8">
    <source>
        <dbReference type="ARBA" id="ARBA00023235"/>
    </source>
</evidence>
<evidence type="ECO:0000256" key="3">
    <source>
        <dbReference type="ARBA" id="ARBA00022741"/>
    </source>
</evidence>
<dbReference type="PROSITE" id="PS51192">
    <property type="entry name" value="HELICASE_ATP_BIND_1"/>
    <property type="match status" value="1"/>
</dbReference>
<gene>
    <name evidence="16" type="ORF">TSAR_016699</name>
</gene>
<evidence type="ECO:0000256" key="11">
    <source>
        <dbReference type="ARBA" id="ARBA00034808"/>
    </source>
</evidence>
<evidence type="ECO:0000313" key="17">
    <source>
        <dbReference type="Proteomes" id="UP000215335"/>
    </source>
</evidence>
<evidence type="ECO:0000256" key="10">
    <source>
        <dbReference type="ARBA" id="ARBA00034617"/>
    </source>
</evidence>
<evidence type="ECO:0000256" key="7">
    <source>
        <dbReference type="ARBA" id="ARBA00023125"/>
    </source>
</evidence>
<dbReference type="PANTHER" id="PTHR13710">
    <property type="entry name" value="DNA HELICASE RECQ FAMILY MEMBER"/>
    <property type="match status" value="1"/>
</dbReference>
<evidence type="ECO:0000256" key="4">
    <source>
        <dbReference type="ARBA" id="ARBA00022801"/>
    </source>
</evidence>
<evidence type="ECO:0000313" key="16">
    <source>
        <dbReference type="EMBL" id="OXU28509.1"/>
    </source>
</evidence>
<dbReference type="InterPro" id="IPR011545">
    <property type="entry name" value="DEAD/DEAH_box_helicase_dom"/>
</dbReference>
<dbReference type="Pfam" id="PF00271">
    <property type="entry name" value="Helicase_C"/>
    <property type="match status" value="1"/>
</dbReference>
<dbReference type="SUPFAM" id="SSF52540">
    <property type="entry name" value="P-loop containing nucleoside triphosphate hydrolases"/>
    <property type="match status" value="1"/>
</dbReference>
<accession>A0A232FDI6</accession>
<feature type="chain" id="PRO_5012511538" description="DNA 3'-5' helicase" evidence="13">
    <location>
        <begin position="23"/>
        <end position="827"/>
    </location>
</feature>
<dbReference type="GO" id="GO:0000724">
    <property type="term" value="P:double-strand break repair via homologous recombination"/>
    <property type="evidence" value="ECO:0007669"/>
    <property type="project" value="TreeGrafter"/>
</dbReference>
<comment type="catalytic activity">
    <reaction evidence="12">
        <text>ATP + H2O = ADP + phosphate + H(+)</text>
        <dbReference type="Rhea" id="RHEA:13065"/>
        <dbReference type="ChEBI" id="CHEBI:15377"/>
        <dbReference type="ChEBI" id="CHEBI:15378"/>
        <dbReference type="ChEBI" id="CHEBI:30616"/>
        <dbReference type="ChEBI" id="CHEBI:43474"/>
        <dbReference type="ChEBI" id="CHEBI:456216"/>
    </reaction>
</comment>
<dbReference type="GO" id="GO:0005694">
    <property type="term" value="C:chromosome"/>
    <property type="evidence" value="ECO:0007669"/>
    <property type="project" value="TreeGrafter"/>
</dbReference>
<evidence type="ECO:0000259" key="14">
    <source>
        <dbReference type="PROSITE" id="PS51192"/>
    </source>
</evidence>
<proteinExistence type="inferred from homology"/>
<dbReference type="SMART" id="SM00487">
    <property type="entry name" value="DEXDc"/>
    <property type="match status" value="1"/>
</dbReference>
<dbReference type="Proteomes" id="UP000215335">
    <property type="component" value="Unassembled WGS sequence"/>
</dbReference>
<keyword evidence="4" id="KW-0378">Hydrolase</keyword>
<evidence type="ECO:0000256" key="13">
    <source>
        <dbReference type="SAM" id="SignalP"/>
    </source>
</evidence>